<dbReference type="InterPro" id="IPR001623">
    <property type="entry name" value="DnaJ_domain"/>
</dbReference>
<proteinExistence type="predicted"/>
<keyword evidence="1" id="KW-0143">Chaperone</keyword>
<dbReference type="InterPro" id="IPR036869">
    <property type="entry name" value="J_dom_sf"/>
</dbReference>
<dbReference type="AlphaFoldDB" id="A0AB73BJI4"/>
<dbReference type="RefSeq" id="WP_149613677.1">
    <property type="nucleotide sequence ID" value="NZ_SEUK01000043.1"/>
</dbReference>
<dbReference type="SMART" id="SM00271">
    <property type="entry name" value="DnaJ"/>
    <property type="match status" value="1"/>
</dbReference>
<dbReference type="EMBL" id="SEUK01000043">
    <property type="protein sequence ID" value="KAA1162691.1"/>
    <property type="molecule type" value="Genomic_DNA"/>
</dbReference>
<evidence type="ECO:0000259" key="2">
    <source>
        <dbReference type="PROSITE" id="PS50076"/>
    </source>
</evidence>
<accession>A0AB73BJI4</accession>
<dbReference type="SUPFAM" id="SSF46565">
    <property type="entry name" value="Chaperone J-domain"/>
    <property type="match status" value="1"/>
</dbReference>
<organism evidence="3 4">
    <name type="scientific">Pseudoalteromonas fuliginea</name>
    <dbReference type="NCBI Taxonomy" id="1872678"/>
    <lineage>
        <taxon>Bacteria</taxon>
        <taxon>Pseudomonadati</taxon>
        <taxon>Pseudomonadota</taxon>
        <taxon>Gammaproteobacteria</taxon>
        <taxon>Alteromonadales</taxon>
        <taxon>Pseudoalteromonadaceae</taxon>
        <taxon>Pseudoalteromonas</taxon>
    </lineage>
</organism>
<evidence type="ECO:0000256" key="1">
    <source>
        <dbReference type="ARBA" id="ARBA00023186"/>
    </source>
</evidence>
<reference evidence="3 4" key="1">
    <citation type="submission" date="2019-01" db="EMBL/GenBank/DDBJ databases">
        <title>Genome sequences of marine Pseudoalteromonas species.</title>
        <authorList>
            <person name="Boraston A.B."/>
            <person name="Hehemann J.-H."/>
            <person name="Vickers C.J."/>
            <person name="Salama-Alber O."/>
            <person name="Abe K."/>
            <person name="Hettle A.J."/>
        </authorList>
    </citation>
    <scope>NUCLEOTIDE SEQUENCE [LARGE SCALE GENOMIC DNA]</scope>
    <source>
        <strain evidence="3 4">PS42</strain>
    </source>
</reference>
<dbReference type="Proteomes" id="UP000324162">
    <property type="component" value="Unassembled WGS sequence"/>
</dbReference>
<sequence length="190" mass="22345">MLNPLIDQIFDLILTKQVWQVHILASELINSGAIKSLDKNPDRDLFKRNFLIMNALYQLQTQLHPQTLLVSALHIELLEKECEYPLIIKTNLKDYYLNWENYDTSAQEVDALLTSFWERVKHADTTVTLTKENYDELTAKWELPTNFTLKELQKRWRQQALKNHPDKPSGCEIKFKKVKGEYEQLKAAAR</sequence>
<name>A0AB73BJI4_9GAMM</name>
<dbReference type="Gene3D" id="1.10.287.110">
    <property type="entry name" value="DnaJ domain"/>
    <property type="match status" value="1"/>
</dbReference>
<gene>
    <name evidence="3" type="ORF">EU508_04960</name>
</gene>
<protein>
    <submittedName>
        <fullName evidence="3">Molecular chaperone DnaJ</fullName>
    </submittedName>
</protein>
<evidence type="ECO:0000313" key="4">
    <source>
        <dbReference type="Proteomes" id="UP000324162"/>
    </source>
</evidence>
<comment type="caution">
    <text evidence="3">The sequence shown here is derived from an EMBL/GenBank/DDBJ whole genome shotgun (WGS) entry which is preliminary data.</text>
</comment>
<evidence type="ECO:0000313" key="3">
    <source>
        <dbReference type="EMBL" id="KAA1162691.1"/>
    </source>
</evidence>
<feature type="domain" description="J" evidence="2">
    <location>
        <begin position="132"/>
        <end position="190"/>
    </location>
</feature>
<dbReference type="Pfam" id="PF12339">
    <property type="entry name" value="DNAJ_related"/>
    <property type="match status" value="1"/>
</dbReference>
<dbReference type="PROSITE" id="PS50076">
    <property type="entry name" value="DNAJ_2"/>
    <property type="match status" value="1"/>
</dbReference>
<dbReference type="InterPro" id="IPR021059">
    <property type="entry name" value="DnaJ-related_N"/>
</dbReference>